<protein>
    <submittedName>
        <fullName evidence="7">16S rRNA (Cytosine(1402)-N(4))-methyltransferase RsmH</fullName>
    </submittedName>
</protein>
<dbReference type="GO" id="GO:0071424">
    <property type="term" value="F:rRNA (cytosine-N4-)-methyltransferase activity"/>
    <property type="evidence" value="ECO:0007669"/>
    <property type="project" value="TreeGrafter"/>
</dbReference>
<dbReference type="GO" id="GO:0005737">
    <property type="term" value="C:cytoplasm"/>
    <property type="evidence" value="ECO:0007669"/>
    <property type="project" value="TreeGrafter"/>
</dbReference>
<organism evidence="7 8">
    <name type="scientific">Candidatus Aphodoplasma excrementigallinarum</name>
    <dbReference type="NCBI Taxonomy" id="2840673"/>
    <lineage>
        <taxon>Bacteria</taxon>
        <taxon>Bacillati</taxon>
        <taxon>Bacillota</taxon>
        <taxon>Clostridia</taxon>
        <taxon>Eubacteriales</taxon>
        <taxon>Candidatus Aphodoplasma</taxon>
    </lineage>
</organism>
<dbReference type="InterPro" id="IPR023397">
    <property type="entry name" value="SAM-dep_MeTrfase_MraW_recog"/>
</dbReference>
<sequence length="205" mass="23035">HQLDEAERGFSYMADAPLDMRMDQSAVKSAYEVVNGYSEQQLADVIFRYGEEKWAKRIAQFIAEWRKEKPLETTMELVEVIRAAIPKGARLEGGNPAKRTFQAIRIEVNGELAILRGALDAFADRLKAGGRLAVITFHSLEDRIVKDAFRDLAQGCICPKEFPVCVCGRKPRAKILTKKPVTASAEELRKNSRAKSAKLRVIEML</sequence>
<dbReference type="NCBIfam" id="TIGR00006">
    <property type="entry name" value="16S rRNA (cytosine(1402)-N(4))-methyltransferase RsmH"/>
    <property type="match status" value="1"/>
</dbReference>
<evidence type="ECO:0000256" key="5">
    <source>
        <dbReference type="ARBA" id="ARBA00022679"/>
    </source>
</evidence>
<proteinExistence type="inferred from homology"/>
<dbReference type="Gene3D" id="1.10.150.170">
    <property type="entry name" value="Putative methyltransferase TM0872, insert domain"/>
    <property type="match status" value="1"/>
</dbReference>
<dbReference type="InterPro" id="IPR029063">
    <property type="entry name" value="SAM-dependent_MTases_sf"/>
</dbReference>
<dbReference type="Proteomes" id="UP000886743">
    <property type="component" value="Unassembled WGS sequence"/>
</dbReference>
<dbReference type="FunFam" id="1.10.150.170:FF:000001">
    <property type="entry name" value="Ribosomal RNA small subunit methyltransferase H"/>
    <property type="match status" value="1"/>
</dbReference>
<gene>
    <name evidence="7" type="primary">rsmH</name>
    <name evidence="7" type="ORF">IAC74_04165</name>
</gene>
<evidence type="ECO:0000256" key="4">
    <source>
        <dbReference type="ARBA" id="ARBA00022603"/>
    </source>
</evidence>
<keyword evidence="2" id="KW-0963">Cytoplasm</keyword>
<comment type="similarity">
    <text evidence="1">Belongs to the methyltransferase superfamily. RsmH family.</text>
</comment>
<evidence type="ECO:0000313" key="7">
    <source>
        <dbReference type="EMBL" id="HIV02746.1"/>
    </source>
</evidence>
<evidence type="ECO:0000256" key="1">
    <source>
        <dbReference type="ARBA" id="ARBA00010396"/>
    </source>
</evidence>
<dbReference type="AlphaFoldDB" id="A0A9D1NHP6"/>
<evidence type="ECO:0000256" key="6">
    <source>
        <dbReference type="ARBA" id="ARBA00022691"/>
    </source>
</evidence>
<dbReference type="PANTHER" id="PTHR11265">
    <property type="entry name" value="S-ADENOSYL-METHYLTRANSFERASE MRAW"/>
    <property type="match status" value="1"/>
</dbReference>
<reference evidence="7" key="2">
    <citation type="journal article" date="2021" name="PeerJ">
        <title>Extensive microbial diversity within the chicken gut microbiome revealed by metagenomics and culture.</title>
        <authorList>
            <person name="Gilroy R."/>
            <person name="Ravi A."/>
            <person name="Getino M."/>
            <person name="Pursley I."/>
            <person name="Horton D.L."/>
            <person name="Alikhan N.F."/>
            <person name="Baker D."/>
            <person name="Gharbi K."/>
            <person name="Hall N."/>
            <person name="Watson M."/>
            <person name="Adriaenssens E.M."/>
            <person name="Foster-Nyarko E."/>
            <person name="Jarju S."/>
            <person name="Secka A."/>
            <person name="Antonio M."/>
            <person name="Oren A."/>
            <person name="Chaudhuri R.R."/>
            <person name="La Ragione R."/>
            <person name="Hildebrand F."/>
            <person name="Pallen M.J."/>
        </authorList>
    </citation>
    <scope>NUCLEOTIDE SEQUENCE</scope>
    <source>
        <strain evidence="7">4920</strain>
    </source>
</reference>
<feature type="non-terminal residue" evidence="7">
    <location>
        <position position="1"/>
    </location>
</feature>
<keyword evidence="4" id="KW-0489">Methyltransferase</keyword>
<keyword evidence="5" id="KW-0808">Transferase</keyword>
<dbReference type="Pfam" id="PF01795">
    <property type="entry name" value="Methyltransf_5"/>
    <property type="match status" value="1"/>
</dbReference>
<name>A0A9D1NHP6_9FIRM</name>
<dbReference type="InterPro" id="IPR002903">
    <property type="entry name" value="RsmH"/>
</dbReference>
<evidence type="ECO:0000313" key="8">
    <source>
        <dbReference type="Proteomes" id="UP000886743"/>
    </source>
</evidence>
<evidence type="ECO:0000256" key="2">
    <source>
        <dbReference type="ARBA" id="ARBA00022490"/>
    </source>
</evidence>
<accession>A0A9D1NHP6</accession>
<comment type="caution">
    <text evidence="7">The sequence shown here is derived from an EMBL/GenBank/DDBJ whole genome shotgun (WGS) entry which is preliminary data.</text>
</comment>
<dbReference type="SUPFAM" id="SSF53335">
    <property type="entry name" value="S-adenosyl-L-methionine-dependent methyltransferases"/>
    <property type="match status" value="1"/>
</dbReference>
<dbReference type="Gene3D" id="3.40.50.150">
    <property type="entry name" value="Vaccinia Virus protein VP39"/>
    <property type="match status" value="1"/>
</dbReference>
<reference evidence="7" key="1">
    <citation type="submission" date="2020-10" db="EMBL/GenBank/DDBJ databases">
        <authorList>
            <person name="Gilroy R."/>
        </authorList>
    </citation>
    <scope>NUCLEOTIDE SEQUENCE</scope>
    <source>
        <strain evidence="7">4920</strain>
    </source>
</reference>
<keyword evidence="3" id="KW-0698">rRNA processing</keyword>
<dbReference type="GO" id="GO:0070475">
    <property type="term" value="P:rRNA base methylation"/>
    <property type="evidence" value="ECO:0007669"/>
    <property type="project" value="TreeGrafter"/>
</dbReference>
<dbReference type="SUPFAM" id="SSF81799">
    <property type="entry name" value="Putative methyltransferase TM0872, insert domain"/>
    <property type="match status" value="1"/>
</dbReference>
<evidence type="ECO:0000256" key="3">
    <source>
        <dbReference type="ARBA" id="ARBA00022552"/>
    </source>
</evidence>
<dbReference type="PANTHER" id="PTHR11265:SF0">
    <property type="entry name" value="12S RRNA N4-METHYLCYTIDINE METHYLTRANSFERASE"/>
    <property type="match status" value="1"/>
</dbReference>
<keyword evidence="6" id="KW-0949">S-adenosyl-L-methionine</keyword>
<dbReference type="EMBL" id="DVOF01000123">
    <property type="protein sequence ID" value="HIV02746.1"/>
    <property type="molecule type" value="Genomic_DNA"/>
</dbReference>